<dbReference type="InterPro" id="IPR036291">
    <property type="entry name" value="NAD(P)-bd_dom_sf"/>
</dbReference>
<dbReference type="Proteomes" id="UP000288794">
    <property type="component" value="Unassembled WGS sequence"/>
</dbReference>
<protein>
    <recommendedName>
        <fullName evidence="6 9">UDP-glucose 4-epimerase</fullName>
        <ecNumber evidence="5 9">5.1.3.2</ecNumber>
    </recommendedName>
</protein>
<dbReference type="Pfam" id="PF16363">
    <property type="entry name" value="GDP_Man_Dehyd"/>
    <property type="match status" value="1"/>
</dbReference>
<dbReference type="SUPFAM" id="SSF51735">
    <property type="entry name" value="NAD(P)-binding Rossmann-fold domains"/>
    <property type="match status" value="1"/>
</dbReference>
<evidence type="ECO:0000256" key="8">
    <source>
        <dbReference type="ARBA" id="ARBA00023235"/>
    </source>
</evidence>
<dbReference type="PANTHER" id="PTHR43725:SF47">
    <property type="entry name" value="UDP-GLUCOSE 4-EPIMERASE"/>
    <property type="match status" value="1"/>
</dbReference>
<evidence type="ECO:0000256" key="9">
    <source>
        <dbReference type="RuleBase" id="RU366046"/>
    </source>
</evidence>
<dbReference type="GO" id="GO:0005829">
    <property type="term" value="C:cytosol"/>
    <property type="evidence" value="ECO:0007669"/>
    <property type="project" value="TreeGrafter"/>
</dbReference>
<dbReference type="Gene3D" id="3.40.50.720">
    <property type="entry name" value="NAD(P)-binding Rossmann-like Domain"/>
    <property type="match status" value="1"/>
</dbReference>
<evidence type="ECO:0000256" key="4">
    <source>
        <dbReference type="ARBA" id="ARBA00007637"/>
    </source>
</evidence>
<dbReference type="NCBIfam" id="TIGR01179">
    <property type="entry name" value="galE"/>
    <property type="match status" value="1"/>
</dbReference>
<comment type="catalytic activity">
    <reaction evidence="1 9">
        <text>UDP-alpha-D-glucose = UDP-alpha-D-galactose</text>
        <dbReference type="Rhea" id="RHEA:22168"/>
        <dbReference type="ChEBI" id="CHEBI:58885"/>
        <dbReference type="ChEBI" id="CHEBI:66914"/>
        <dbReference type="EC" id="5.1.3.2"/>
    </reaction>
</comment>
<dbReference type="Gene3D" id="3.90.25.10">
    <property type="entry name" value="UDP-galactose 4-epimerase, domain 1"/>
    <property type="match status" value="1"/>
</dbReference>
<evidence type="ECO:0000313" key="11">
    <source>
        <dbReference type="EMBL" id="RWR01202.1"/>
    </source>
</evidence>
<evidence type="ECO:0000256" key="7">
    <source>
        <dbReference type="ARBA" id="ARBA00023027"/>
    </source>
</evidence>
<dbReference type="GO" id="GO:0003978">
    <property type="term" value="F:UDP-glucose 4-epimerase activity"/>
    <property type="evidence" value="ECO:0007669"/>
    <property type="project" value="UniProtKB-UniRule"/>
</dbReference>
<dbReference type="UniPathway" id="UPA00214"/>
<evidence type="ECO:0000256" key="5">
    <source>
        <dbReference type="ARBA" id="ARBA00013189"/>
    </source>
</evidence>
<dbReference type="InterPro" id="IPR005886">
    <property type="entry name" value="UDP_G4E"/>
</dbReference>
<comment type="cofactor">
    <cofactor evidence="2 9">
        <name>NAD(+)</name>
        <dbReference type="ChEBI" id="CHEBI:57540"/>
    </cofactor>
</comment>
<dbReference type="GO" id="GO:0006012">
    <property type="term" value="P:galactose metabolic process"/>
    <property type="evidence" value="ECO:0007669"/>
    <property type="project" value="UniProtKB-UniPathway"/>
</dbReference>
<comment type="pathway">
    <text evidence="3 9">Carbohydrate metabolism; galactose metabolism.</text>
</comment>
<dbReference type="PANTHER" id="PTHR43725">
    <property type="entry name" value="UDP-GLUCOSE 4-EPIMERASE"/>
    <property type="match status" value="1"/>
</dbReference>
<dbReference type="EMBL" id="JMEE01000039">
    <property type="protein sequence ID" value="RWR01202.1"/>
    <property type="molecule type" value="Genomic_DNA"/>
</dbReference>
<sequence length="338" mass="37494">MTILVTGGAGYIGSHTLIALAEANSKEKIIVIDNYANSSIKVNERVQTLAKRSFFFHTLDVCNLEGLREIFQRNNIHTIIHFAGLKSVSQSIHSPLEYYDNNFTATINILKCMKEYNVNKIIFSSSATVYGPPEFIPLNENAKVGGTTNPYGSSKLFCEQLLKDFTSAYSDKTVINLRYFNPVGAHESGVIGEDPCGIPNNLIPFIYQVAIGKLPALKVYGTDYPTHDGTGVRDYIHVMDLAEGHVAALRKDPGPGFYTYNLGTGKGYSVLDVVNTFKKISGTTLNVEMSERRKGDVAECWSDPNKANTELNWKAQRDLATMLADGWKWQQQNPDGYI</sequence>
<evidence type="ECO:0000313" key="12">
    <source>
        <dbReference type="Proteomes" id="UP000288794"/>
    </source>
</evidence>
<keyword evidence="12" id="KW-1185">Reference proteome</keyword>
<dbReference type="AlphaFoldDB" id="A0A443IAN7"/>
<dbReference type="RefSeq" id="WP_128178832.1">
    <property type="nucleotide sequence ID" value="NZ_CP071409.1"/>
</dbReference>
<comment type="caution">
    <text evidence="11">The sequence shown here is derived from an EMBL/GenBank/DDBJ whole genome shotgun (WGS) entry which is preliminary data.</text>
</comment>
<evidence type="ECO:0000256" key="2">
    <source>
        <dbReference type="ARBA" id="ARBA00001911"/>
    </source>
</evidence>
<keyword evidence="9" id="KW-0119">Carbohydrate metabolism</keyword>
<evidence type="ECO:0000256" key="1">
    <source>
        <dbReference type="ARBA" id="ARBA00000083"/>
    </source>
</evidence>
<evidence type="ECO:0000259" key="10">
    <source>
        <dbReference type="Pfam" id="PF16363"/>
    </source>
</evidence>
<dbReference type="InterPro" id="IPR016040">
    <property type="entry name" value="NAD(P)-bd_dom"/>
</dbReference>
<evidence type="ECO:0000256" key="3">
    <source>
        <dbReference type="ARBA" id="ARBA00004947"/>
    </source>
</evidence>
<keyword evidence="7 9" id="KW-0520">NAD</keyword>
<feature type="domain" description="NAD(P)-binding" evidence="10">
    <location>
        <begin position="4"/>
        <end position="324"/>
    </location>
</feature>
<keyword evidence="8 9" id="KW-0413">Isomerase</keyword>
<comment type="similarity">
    <text evidence="4 9">Belongs to the NAD(P)-dependent epimerase/dehydratase family.</text>
</comment>
<gene>
    <name evidence="11" type="ORF">ED28_14875</name>
</gene>
<reference evidence="11 12" key="1">
    <citation type="submission" date="2014-04" db="EMBL/GenBank/DDBJ databases">
        <title>Draft genome sequence of Pantoea beijingensis strain LMG 27579, an emerging pathogen to Pleurotus eryngii with potential industrial application.</title>
        <authorList>
            <person name="Xu F."/>
            <person name="Liu Y."/>
            <person name="Wang S."/>
            <person name="Yin Y."/>
            <person name="Ma Y."/>
            <person name="Zhao S."/>
            <person name="Rong C."/>
        </authorList>
    </citation>
    <scope>NUCLEOTIDE SEQUENCE [LARGE SCALE GENOMIC DNA]</scope>
    <source>
        <strain evidence="11 12">LMG 27579</strain>
    </source>
</reference>
<dbReference type="NCBIfam" id="NF007956">
    <property type="entry name" value="PRK10675.1"/>
    <property type="match status" value="1"/>
</dbReference>
<organism evidence="11 12">
    <name type="scientific">[Pantoea] beijingensis</name>
    <dbReference type="NCBI Taxonomy" id="1324864"/>
    <lineage>
        <taxon>Bacteria</taxon>
        <taxon>Pseudomonadati</taxon>
        <taxon>Pseudomonadota</taxon>
        <taxon>Gammaproteobacteria</taxon>
        <taxon>Enterobacterales</taxon>
        <taxon>Erwiniaceae</taxon>
        <taxon>Erwinia</taxon>
    </lineage>
</organism>
<dbReference type="EC" id="5.1.3.2" evidence="5 9"/>
<name>A0A443IAN7_9GAMM</name>
<evidence type="ECO:0000256" key="6">
    <source>
        <dbReference type="ARBA" id="ARBA00018569"/>
    </source>
</evidence>
<comment type="subunit">
    <text evidence="9">Homodimer.</text>
</comment>
<accession>A0A443IAN7</accession>
<dbReference type="CDD" id="cd05247">
    <property type="entry name" value="UDP_G4E_1_SDR_e"/>
    <property type="match status" value="1"/>
</dbReference>
<proteinExistence type="inferred from homology"/>